<feature type="compositionally biased region" description="Basic and acidic residues" evidence="4">
    <location>
        <begin position="23"/>
        <end position="43"/>
    </location>
</feature>
<dbReference type="Pfam" id="PF00612">
    <property type="entry name" value="IQ"/>
    <property type="match status" value="2"/>
</dbReference>
<dbReference type="InterPro" id="IPR000048">
    <property type="entry name" value="IQ_motif_EF-hand-BS"/>
</dbReference>
<proteinExistence type="inferred from homology"/>
<evidence type="ECO:0000256" key="2">
    <source>
        <dbReference type="ARBA" id="ARBA00024341"/>
    </source>
</evidence>
<dbReference type="PROSITE" id="PS50096">
    <property type="entry name" value="IQ"/>
    <property type="match status" value="2"/>
</dbReference>
<dbReference type="SMART" id="SM00015">
    <property type="entry name" value="IQ"/>
    <property type="match status" value="2"/>
</dbReference>
<protein>
    <submittedName>
        <fullName evidence="5">Uncharacterized protein</fullName>
    </submittedName>
</protein>
<comment type="similarity">
    <text evidence="2">Belongs to the IQD family.</text>
</comment>
<feature type="region of interest" description="Disordered" evidence="4">
    <location>
        <begin position="16"/>
        <end position="46"/>
    </location>
</feature>
<accession>A0ABR2ST85</accession>
<dbReference type="PANTHER" id="PTHR32295:SF121">
    <property type="entry name" value="DUF4005 DOMAIN-CONTAINING PROTEIN"/>
    <property type="match status" value="1"/>
</dbReference>
<dbReference type="EMBL" id="JBBPBN010000012">
    <property type="protein sequence ID" value="KAK9028364.1"/>
    <property type="molecule type" value="Genomic_DNA"/>
</dbReference>
<gene>
    <name evidence="5" type="ORF">V6N11_068171</name>
</gene>
<dbReference type="Proteomes" id="UP001396334">
    <property type="component" value="Unassembled WGS sequence"/>
</dbReference>
<sequence>MGKIGGNSWLTAVKKAFVSPTKENQKRSTRGREDNEHEEEEKKRGKRRWIFKKPSHHETVIHHSEARTITTTSTAKEAIIPEGGEAEPSVFVTRHFSAIVIQTAFRGHLARRALRALKGLVKLQALVRGHNVRKRANIKLRCMEAIVRVQARMCNQRKKLSSAESTFCDPNSIWRLHLVDRKSIVRNAMLLFLKMI</sequence>
<evidence type="ECO:0000313" key="6">
    <source>
        <dbReference type="Proteomes" id="UP001396334"/>
    </source>
</evidence>
<keyword evidence="1" id="KW-0112">Calmodulin-binding</keyword>
<evidence type="ECO:0000256" key="1">
    <source>
        <dbReference type="ARBA" id="ARBA00022860"/>
    </source>
</evidence>
<evidence type="ECO:0000256" key="4">
    <source>
        <dbReference type="SAM" id="MobiDB-lite"/>
    </source>
</evidence>
<comment type="function">
    <text evidence="3">May be involved in cooperative interactions with calmodulins or calmodulin-like proteins. Recruits calmodulin proteins to microtubules, thus being a potential scaffold in cellular signaling and trafficking. May associate with nucleic acids and regulate gene expression at the transcriptional or post-transcriptional level.</text>
</comment>
<comment type="caution">
    <text evidence="5">The sequence shown here is derived from an EMBL/GenBank/DDBJ whole genome shotgun (WGS) entry which is preliminary data.</text>
</comment>
<dbReference type="Gene3D" id="1.20.5.190">
    <property type="match status" value="1"/>
</dbReference>
<evidence type="ECO:0000313" key="5">
    <source>
        <dbReference type="EMBL" id="KAK9028364.1"/>
    </source>
</evidence>
<dbReference type="SUPFAM" id="SSF52540">
    <property type="entry name" value="P-loop containing nucleoside triphosphate hydrolases"/>
    <property type="match status" value="1"/>
</dbReference>
<name>A0ABR2ST85_9ROSI</name>
<dbReference type="CDD" id="cd23767">
    <property type="entry name" value="IQCD"/>
    <property type="match status" value="1"/>
</dbReference>
<evidence type="ECO:0000256" key="3">
    <source>
        <dbReference type="ARBA" id="ARBA00045534"/>
    </source>
</evidence>
<keyword evidence="6" id="KW-1185">Reference proteome</keyword>
<dbReference type="InterPro" id="IPR027417">
    <property type="entry name" value="P-loop_NTPase"/>
</dbReference>
<reference evidence="5 6" key="1">
    <citation type="journal article" date="2024" name="G3 (Bethesda)">
        <title>Genome assembly of Hibiscus sabdariffa L. provides insights into metabolisms of medicinal natural products.</title>
        <authorList>
            <person name="Kim T."/>
        </authorList>
    </citation>
    <scope>NUCLEOTIDE SEQUENCE [LARGE SCALE GENOMIC DNA]</scope>
    <source>
        <strain evidence="5">TK-2024</strain>
        <tissue evidence="5">Old leaves</tissue>
    </source>
</reference>
<dbReference type="PANTHER" id="PTHR32295">
    <property type="entry name" value="IQ-DOMAIN 5-RELATED"/>
    <property type="match status" value="1"/>
</dbReference>
<organism evidence="5 6">
    <name type="scientific">Hibiscus sabdariffa</name>
    <name type="common">roselle</name>
    <dbReference type="NCBI Taxonomy" id="183260"/>
    <lineage>
        <taxon>Eukaryota</taxon>
        <taxon>Viridiplantae</taxon>
        <taxon>Streptophyta</taxon>
        <taxon>Embryophyta</taxon>
        <taxon>Tracheophyta</taxon>
        <taxon>Spermatophyta</taxon>
        <taxon>Magnoliopsida</taxon>
        <taxon>eudicotyledons</taxon>
        <taxon>Gunneridae</taxon>
        <taxon>Pentapetalae</taxon>
        <taxon>rosids</taxon>
        <taxon>malvids</taxon>
        <taxon>Malvales</taxon>
        <taxon>Malvaceae</taxon>
        <taxon>Malvoideae</taxon>
        <taxon>Hibiscus</taxon>
    </lineage>
</organism>